<dbReference type="PANTHER" id="PTHR31739">
    <property type="entry name" value="ENT-COPALYL DIPHOSPHATE SYNTHASE, CHLOROPLASTIC"/>
    <property type="match status" value="1"/>
</dbReference>
<dbReference type="GO" id="GO:0016829">
    <property type="term" value="F:lyase activity"/>
    <property type="evidence" value="ECO:0007669"/>
    <property type="project" value="UniProtKB-ARBA"/>
</dbReference>
<accession>A0ABD1S6V9</accession>
<dbReference type="PANTHER" id="PTHR31739:SF25">
    <property type="entry name" value="(E,E)-GERANYLLINALOOL SYNTHASE"/>
    <property type="match status" value="1"/>
</dbReference>
<reference evidence="3" key="1">
    <citation type="submission" date="2024-07" db="EMBL/GenBank/DDBJ databases">
        <title>Two chromosome-level genome assemblies of Korean endemic species Abeliophyllum distichum and Forsythia ovata (Oleaceae).</title>
        <authorList>
            <person name="Jang H."/>
        </authorList>
    </citation>
    <scope>NUCLEOTIDE SEQUENCE [LARGE SCALE GENOMIC DNA]</scope>
</reference>
<organism evidence="2 3">
    <name type="scientific">Forsythia ovata</name>
    <dbReference type="NCBI Taxonomy" id="205694"/>
    <lineage>
        <taxon>Eukaryota</taxon>
        <taxon>Viridiplantae</taxon>
        <taxon>Streptophyta</taxon>
        <taxon>Embryophyta</taxon>
        <taxon>Tracheophyta</taxon>
        <taxon>Spermatophyta</taxon>
        <taxon>Magnoliopsida</taxon>
        <taxon>eudicotyledons</taxon>
        <taxon>Gunneridae</taxon>
        <taxon>Pentapetalae</taxon>
        <taxon>asterids</taxon>
        <taxon>lamiids</taxon>
        <taxon>Lamiales</taxon>
        <taxon>Oleaceae</taxon>
        <taxon>Forsythieae</taxon>
        <taxon>Forsythia</taxon>
    </lineage>
</organism>
<name>A0ABD1S6V9_9LAMI</name>
<dbReference type="GO" id="GO:0006720">
    <property type="term" value="P:isoprenoid metabolic process"/>
    <property type="evidence" value="ECO:0007669"/>
    <property type="project" value="UniProtKB-ARBA"/>
</dbReference>
<dbReference type="InterPro" id="IPR050148">
    <property type="entry name" value="Terpene_synthase-like"/>
</dbReference>
<protein>
    <submittedName>
        <fullName evidence="2">S-linalool synthase</fullName>
    </submittedName>
</protein>
<keyword evidence="1" id="KW-0460">Magnesium</keyword>
<gene>
    <name evidence="2" type="ORF">Fot_38841</name>
</gene>
<dbReference type="Gene3D" id="1.10.600.10">
    <property type="entry name" value="Farnesyl Diphosphate Synthase"/>
    <property type="match status" value="1"/>
</dbReference>
<evidence type="ECO:0000256" key="1">
    <source>
        <dbReference type="ARBA" id="ARBA00022842"/>
    </source>
</evidence>
<keyword evidence="3" id="KW-1185">Reference proteome</keyword>
<comment type="caution">
    <text evidence="2">The sequence shown here is derived from an EMBL/GenBank/DDBJ whole genome shotgun (WGS) entry which is preliminary data.</text>
</comment>
<dbReference type="Proteomes" id="UP001604277">
    <property type="component" value="Unassembled WGS sequence"/>
</dbReference>
<evidence type="ECO:0000313" key="2">
    <source>
        <dbReference type="EMBL" id="KAL2495084.1"/>
    </source>
</evidence>
<evidence type="ECO:0000313" key="3">
    <source>
        <dbReference type="Proteomes" id="UP001604277"/>
    </source>
</evidence>
<dbReference type="InterPro" id="IPR008949">
    <property type="entry name" value="Isoprenoid_synthase_dom_sf"/>
</dbReference>
<sequence length="199" mass="22409">MNLVLLHLNENPEVHIDESIAYVEEIVGMKWKEFLKHVLMDGSDDMPKPCKNIHLSCLKAFQMFFNSSNLFDSKTALVDDIKKAIYLPIDRTPKPFLKPLPSPVPAKKENVTKISASFDGALTNRGNTTPLLMLFKQMQLSDFNTETQLERNSSVFPPPPAHLNKIRLFPISHFPSKKSKRISPPPETDVSTVGILKGV</sequence>
<dbReference type="EMBL" id="JBFOLJ010000011">
    <property type="protein sequence ID" value="KAL2495084.1"/>
    <property type="molecule type" value="Genomic_DNA"/>
</dbReference>
<proteinExistence type="predicted"/>
<dbReference type="AlphaFoldDB" id="A0ABD1S6V9"/>